<dbReference type="InterPro" id="IPR006829">
    <property type="entry name" value="LXG_dom"/>
</dbReference>
<dbReference type="RefSeq" id="WP_185276639.1">
    <property type="nucleotide sequence ID" value="NZ_CP043641.1"/>
</dbReference>
<reference evidence="5" key="1">
    <citation type="submission" date="2019-09" db="EMBL/GenBank/DDBJ databases">
        <title>Antimicrobial potential of Antarctic Bacteria.</title>
        <authorList>
            <person name="Benaud N."/>
            <person name="Edwards R.J."/>
            <person name="Ferrari B.C."/>
        </authorList>
    </citation>
    <scope>NUCLEOTIDE SEQUENCE [LARGE SCALE GENOMIC DNA]</scope>
    <source>
        <strain evidence="5">INR9</strain>
    </source>
</reference>
<evidence type="ECO:0000259" key="3">
    <source>
        <dbReference type="PROSITE" id="PS51756"/>
    </source>
</evidence>
<dbReference type="KEGG" id="lse:F1C12_20335"/>
<evidence type="ECO:0000313" key="5">
    <source>
        <dbReference type="Proteomes" id="UP000515511"/>
    </source>
</evidence>
<name>A0A7G6YFG6_9MICO</name>
<dbReference type="EMBL" id="CP043641">
    <property type="protein sequence ID" value="QNE37231.1"/>
    <property type="molecule type" value="Genomic_DNA"/>
</dbReference>
<accession>A0A7G6YFG6</accession>
<feature type="coiled-coil region" evidence="2">
    <location>
        <begin position="137"/>
        <end position="171"/>
    </location>
</feature>
<sequence>MGLIYNSADSSSVRDALSANLAAATSVLDATQKATGHLTSRLVGGQLSGKGYSAVRALFASVIAPCITDARNELESVRGDLEKFTAEDSKISAFGVLKEDELKKQLAASKRQRDATVHQIDVNRVAADSSTAVPGLSEALTAKNVQLELVLDQLKTDVRDLEGRIQALQQFDSATKGLFLDRLDNLAAVTGDTIALLNQLDNTKIRLSVAGTLGSGVGALATRRDILNFLGDKQLTKDAQGRVRWGERYLFESNGLVQKGFIFRQGNRFNEATGVRIDHYRQPIGAGVRGLASPVDDFHGWKDASKIGKLGKGLGAAGTLLTVAGNADTYFRDGAQEYDGADFAVDTGVDLASAAVSAGVGAVAGSFFLPPLGTVVGAGVGLFVGVVLDLPLWGGASATDAAKDAMKKAYR</sequence>
<dbReference type="Proteomes" id="UP000515511">
    <property type="component" value="Chromosome"/>
</dbReference>
<dbReference type="AlphaFoldDB" id="A0A7G6YFG6"/>
<organism evidence="4 5">
    <name type="scientific">Leifsonia shinshuensis</name>
    <dbReference type="NCBI Taxonomy" id="150026"/>
    <lineage>
        <taxon>Bacteria</taxon>
        <taxon>Bacillati</taxon>
        <taxon>Actinomycetota</taxon>
        <taxon>Actinomycetes</taxon>
        <taxon>Micrococcales</taxon>
        <taxon>Microbacteriaceae</taxon>
        <taxon>Leifsonia</taxon>
    </lineage>
</organism>
<evidence type="ECO:0000256" key="2">
    <source>
        <dbReference type="SAM" id="Coils"/>
    </source>
</evidence>
<dbReference type="PROSITE" id="PS51756">
    <property type="entry name" value="LXG"/>
    <property type="match status" value="1"/>
</dbReference>
<comment type="similarity">
    <text evidence="1">In the N-terminal section; belongs to the LXG family.</text>
</comment>
<proteinExistence type="inferred from homology"/>
<protein>
    <recommendedName>
        <fullName evidence="3">LXG domain-containing protein</fullName>
    </recommendedName>
</protein>
<keyword evidence="2" id="KW-0175">Coiled coil</keyword>
<evidence type="ECO:0000256" key="1">
    <source>
        <dbReference type="ARBA" id="ARBA00034117"/>
    </source>
</evidence>
<evidence type="ECO:0000313" key="4">
    <source>
        <dbReference type="EMBL" id="QNE37231.1"/>
    </source>
</evidence>
<feature type="domain" description="LXG" evidence="3">
    <location>
        <begin position="1"/>
        <end position="244"/>
    </location>
</feature>
<gene>
    <name evidence="4" type="ORF">F1C12_20335</name>
</gene>